<dbReference type="InterPro" id="IPR021731">
    <property type="entry name" value="AMIN_dom"/>
</dbReference>
<evidence type="ECO:0000256" key="9">
    <source>
        <dbReference type="SAM" id="SignalP"/>
    </source>
</evidence>
<feature type="signal peptide" evidence="9">
    <location>
        <begin position="1"/>
        <end position="30"/>
    </location>
</feature>
<dbReference type="InterPro" id="IPR038591">
    <property type="entry name" value="NolW-like_sf"/>
</dbReference>
<dbReference type="GO" id="GO:0009306">
    <property type="term" value="P:protein secretion"/>
    <property type="evidence" value="ECO:0007669"/>
    <property type="project" value="InterPro"/>
</dbReference>
<dbReference type="Gene3D" id="3.30.1370.130">
    <property type="match status" value="1"/>
</dbReference>
<organism evidence="11 12">
    <name type="scientific">Leeia aquatica</name>
    <dbReference type="NCBI Taxonomy" id="2725557"/>
    <lineage>
        <taxon>Bacteria</taxon>
        <taxon>Pseudomonadati</taxon>
        <taxon>Pseudomonadota</taxon>
        <taxon>Betaproteobacteria</taxon>
        <taxon>Neisseriales</taxon>
        <taxon>Leeiaceae</taxon>
        <taxon>Leeia</taxon>
    </lineage>
</organism>
<evidence type="ECO:0000256" key="3">
    <source>
        <dbReference type="ARBA" id="ARBA00022729"/>
    </source>
</evidence>
<proteinExistence type="inferred from homology"/>
<feature type="chain" id="PRO_5032470977" evidence="9">
    <location>
        <begin position="31"/>
        <end position="682"/>
    </location>
</feature>
<dbReference type="Gene3D" id="2.60.40.3470">
    <property type="match status" value="1"/>
</dbReference>
<dbReference type="InterPro" id="IPR013355">
    <property type="entry name" value="Pilus_4_PilQ"/>
</dbReference>
<sequence length="682" mass="74014">MKTVTLSDCKAVRWVSGLLASVLLSASAWAANSIESVDVSALPGDQALIKVKMSGPAVTPTGFTVATPPRIALDFPNVSSHLSSPNISANQGNLRAVNVVEANGRTRLVVSLLQTAPYEVSTQGNEVWVKLGTVMTGANAGTSNTQFATSKPAASRDSIRDIEFRKGRQGEGRVVIDLNNGNAGIDIRQQGKLLLVDISKATLPINLQRRMDVTDFGTPVQFIDAKGKGESTQLVIEPKGLWEYSAYQTDGQLVIEVKEQVRDPNRVSQTKTYSGEKLSLNFQNVEVRSVIAVLADFTGLNIITSDTVTGNLTLRLKDVPWDQAFDIVLQAKGLDSRRKGNVILVAPREELATKEKLALENEQSIADLEATRTETFQLNYQKAKVVFEFLKDEKNRFLTKRGSVIVDERTNQLFVSDIPTKLDEIRDLLRKIDVSSKQVMIEARVVIAEESFGRQLGGRLTFNQTKSFFGSTSTTAAGSALGGSILGSLGTSVSGSFGLKLTHNPTGALLNLELLALELDRRGKVVSSPRLVTSDQRQATIRQGVEIPYQTCTAAANGGAATCSIAFKAALLELDVTPQITPDNRVTMTLKVSKDAKGESTSNGPAINKREVNTNVTVANGETTVIGGVFEEETHADIEKTPFLGDIPLLGWFFKNKKDTVEKRELLIFVTPRILDDRLAVR</sequence>
<dbReference type="Pfam" id="PF11741">
    <property type="entry name" value="AMIN"/>
    <property type="match status" value="2"/>
</dbReference>
<evidence type="ECO:0000313" key="12">
    <source>
        <dbReference type="Proteomes" id="UP000587991"/>
    </source>
</evidence>
<accession>A0A847S7U0</accession>
<keyword evidence="2 8" id="KW-0813">Transport</keyword>
<dbReference type="NCBIfam" id="TIGR02515">
    <property type="entry name" value="IV_pilus_PilQ"/>
    <property type="match status" value="1"/>
</dbReference>
<dbReference type="Pfam" id="PF07660">
    <property type="entry name" value="STN"/>
    <property type="match status" value="1"/>
</dbReference>
<dbReference type="InterPro" id="IPR005644">
    <property type="entry name" value="NolW-like"/>
</dbReference>
<feature type="domain" description="Secretin/TonB short N-terminal" evidence="10">
    <location>
        <begin position="300"/>
        <end position="348"/>
    </location>
</feature>
<evidence type="ECO:0000259" key="10">
    <source>
        <dbReference type="SMART" id="SM00965"/>
    </source>
</evidence>
<keyword evidence="5" id="KW-0472">Membrane</keyword>
<evidence type="ECO:0000256" key="6">
    <source>
        <dbReference type="ARBA" id="ARBA00023237"/>
    </source>
</evidence>
<comment type="subcellular location">
    <subcellularLocation>
        <location evidence="8">Cell outer membrane</location>
    </subcellularLocation>
    <subcellularLocation>
        <location evidence="1">Membrane</location>
    </subcellularLocation>
</comment>
<dbReference type="SMART" id="SM00965">
    <property type="entry name" value="STN"/>
    <property type="match status" value="1"/>
</dbReference>
<dbReference type="PANTHER" id="PTHR30604">
    <property type="entry name" value="PROTEIN TRANSPORT PROTEIN HOFQ"/>
    <property type="match status" value="1"/>
</dbReference>
<protein>
    <submittedName>
        <fullName evidence="11">Type IV pilus secretin PilQ</fullName>
    </submittedName>
</protein>
<dbReference type="Proteomes" id="UP000587991">
    <property type="component" value="Unassembled WGS sequence"/>
</dbReference>
<dbReference type="GO" id="GO:0009279">
    <property type="term" value="C:cell outer membrane"/>
    <property type="evidence" value="ECO:0007669"/>
    <property type="project" value="UniProtKB-SubCell"/>
</dbReference>
<dbReference type="InterPro" id="IPR051808">
    <property type="entry name" value="Type_IV_pilus_biogenesis"/>
</dbReference>
<dbReference type="RefSeq" id="WP_168876632.1">
    <property type="nucleotide sequence ID" value="NZ_JABAIM010000001.1"/>
</dbReference>
<dbReference type="EMBL" id="JABAIM010000001">
    <property type="protein sequence ID" value="NLR75077.1"/>
    <property type="molecule type" value="Genomic_DNA"/>
</dbReference>
<dbReference type="InterPro" id="IPR004846">
    <property type="entry name" value="T2SS/T3SS_dom"/>
</dbReference>
<comment type="similarity">
    <text evidence="7">Belongs to the bacterial secretin family.</text>
</comment>
<dbReference type="InterPro" id="IPR001775">
    <property type="entry name" value="GspD/PilQ"/>
</dbReference>
<dbReference type="Gene3D" id="3.30.1370.120">
    <property type="match status" value="1"/>
</dbReference>
<dbReference type="InterPro" id="IPR011662">
    <property type="entry name" value="Secretin/TonB_short_N"/>
</dbReference>
<evidence type="ECO:0000256" key="7">
    <source>
        <dbReference type="RuleBase" id="RU004003"/>
    </source>
</evidence>
<evidence type="ECO:0000256" key="4">
    <source>
        <dbReference type="ARBA" id="ARBA00022927"/>
    </source>
</evidence>
<name>A0A847S7U0_9NEIS</name>
<dbReference type="Pfam" id="PF03958">
    <property type="entry name" value="Secretin_N"/>
    <property type="match status" value="1"/>
</dbReference>
<evidence type="ECO:0000256" key="2">
    <source>
        <dbReference type="ARBA" id="ARBA00022448"/>
    </source>
</evidence>
<dbReference type="Pfam" id="PF00263">
    <property type="entry name" value="Secretin"/>
    <property type="match status" value="1"/>
</dbReference>
<keyword evidence="4" id="KW-0653">Protein transport</keyword>
<keyword evidence="12" id="KW-1185">Reference proteome</keyword>
<evidence type="ECO:0000256" key="1">
    <source>
        <dbReference type="ARBA" id="ARBA00004370"/>
    </source>
</evidence>
<evidence type="ECO:0000256" key="5">
    <source>
        <dbReference type="ARBA" id="ARBA00023136"/>
    </source>
</evidence>
<evidence type="ECO:0000313" key="11">
    <source>
        <dbReference type="EMBL" id="NLR75077.1"/>
    </source>
</evidence>
<dbReference type="AlphaFoldDB" id="A0A847S7U0"/>
<keyword evidence="3 9" id="KW-0732">Signal</keyword>
<gene>
    <name evidence="11" type="primary">pilQ</name>
    <name evidence="11" type="ORF">HF682_07885</name>
</gene>
<evidence type="ECO:0000256" key="8">
    <source>
        <dbReference type="RuleBase" id="RU004004"/>
    </source>
</evidence>
<comment type="caution">
    <text evidence="11">The sequence shown here is derived from an EMBL/GenBank/DDBJ whole genome shotgun (WGS) entry which is preliminary data.</text>
</comment>
<dbReference type="Gene3D" id="2.60.40.3500">
    <property type="match status" value="1"/>
</dbReference>
<dbReference type="PANTHER" id="PTHR30604:SF1">
    <property type="entry name" value="DNA UTILIZATION PROTEIN HOFQ"/>
    <property type="match status" value="1"/>
</dbReference>
<dbReference type="PRINTS" id="PR00811">
    <property type="entry name" value="BCTERIALGSPD"/>
</dbReference>
<keyword evidence="6" id="KW-0998">Cell outer membrane</keyword>
<reference evidence="11 12" key="1">
    <citation type="submission" date="2020-04" db="EMBL/GenBank/DDBJ databases">
        <title>Draft genome of Leeia sp. IMCC25680.</title>
        <authorList>
            <person name="Song J."/>
            <person name="Cho J.-C."/>
        </authorList>
    </citation>
    <scope>NUCLEOTIDE SEQUENCE [LARGE SCALE GENOMIC DNA]</scope>
    <source>
        <strain evidence="11 12">IMCC25680</strain>
    </source>
</reference>